<dbReference type="Pfam" id="PF18569">
    <property type="entry name" value="Thioredoxin_16"/>
    <property type="match status" value="1"/>
</dbReference>
<dbReference type="EMBL" id="JAWNGG020000215">
    <property type="protein sequence ID" value="KAK9296379.1"/>
    <property type="molecule type" value="Genomic_DNA"/>
</dbReference>
<gene>
    <name evidence="5" type="ORF">QLX08_009594</name>
</gene>
<protein>
    <recommendedName>
        <fullName evidence="4">AIMP2 thioredoxin-like domain-containing protein</fullName>
    </recommendedName>
</protein>
<proteinExistence type="predicted"/>
<accession>A0AAW0ZFH9</accession>
<dbReference type="PANTHER" id="PTHR13438:SF2">
    <property type="entry name" value="AMINOACYL TRNA SYNTHASE COMPLEX-INTERACTING MULTIFUNCTIONAL PROTEIN 2"/>
    <property type="match status" value="1"/>
</dbReference>
<organism evidence="5 6">
    <name type="scientific">Tetragonisca angustula</name>
    <dbReference type="NCBI Taxonomy" id="166442"/>
    <lineage>
        <taxon>Eukaryota</taxon>
        <taxon>Metazoa</taxon>
        <taxon>Ecdysozoa</taxon>
        <taxon>Arthropoda</taxon>
        <taxon>Hexapoda</taxon>
        <taxon>Insecta</taxon>
        <taxon>Pterygota</taxon>
        <taxon>Neoptera</taxon>
        <taxon>Endopterygota</taxon>
        <taxon>Hymenoptera</taxon>
        <taxon>Apocrita</taxon>
        <taxon>Aculeata</taxon>
        <taxon>Apoidea</taxon>
        <taxon>Anthophila</taxon>
        <taxon>Apidae</taxon>
        <taxon>Tetragonisca</taxon>
    </lineage>
</organism>
<dbReference type="GO" id="GO:0005737">
    <property type="term" value="C:cytoplasm"/>
    <property type="evidence" value="ECO:0007669"/>
    <property type="project" value="UniProtKB-SubCell"/>
</dbReference>
<dbReference type="AlphaFoldDB" id="A0AAW0ZFH9"/>
<evidence type="ECO:0000256" key="2">
    <source>
        <dbReference type="ARBA" id="ARBA00022490"/>
    </source>
</evidence>
<dbReference type="GO" id="GO:0017101">
    <property type="term" value="C:aminoacyl-tRNA synthetase multienzyme complex"/>
    <property type="evidence" value="ECO:0007669"/>
    <property type="project" value="InterPro"/>
</dbReference>
<reference evidence="5 6" key="1">
    <citation type="submission" date="2024-05" db="EMBL/GenBank/DDBJ databases">
        <title>The nuclear and mitochondrial genome assemblies of Tetragonisca angustula (Apidae: Meliponini), a tiny yet remarkable pollinator in the Neotropics.</title>
        <authorList>
            <person name="Ferrari R."/>
            <person name="Ricardo P.C."/>
            <person name="Dias F.C."/>
            <person name="Araujo N.S."/>
            <person name="Soares D.O."/>
            <person name="Zhou Q.-S."/>
            <person name="Zhu C.-D."/>
            <person name="Coutinho L."/>
            <person name="Airas M.C."/>
            <person name="Batista T.M."/>
        </authorList>
    </citation>
    <scope>NUCLEOTIDE SEQUENCE [LARGE SCALE GENOMIC DNA]</scope>
    <source>
        <strain evidence="5">ASF017062</strain>
        <tissue evidence="5">Abdomen</tissue>
    </source>
</reference>
<dbReference type="Gene3D" id="1.20.1050.130">
    <property type="match status" value="1"/>
</dbReference>
<dbReference type="PANTHER" id="PTHR13438">
    <property type="entry name" value="AMINOACYL TRNA SYNTHASE COMPLEX-INTERACTING MULTIFUNCTIONAL PROTEIN"/>
    <property type="match status" value="1"/>
</dbReference>
<dbReference type="Proteomes" id="UP001432146">
    <property type="component" value="Unassembled WGS sequence"/>
</dbReference>
<keyword evidence="2" id="KW-0963">Cytoplasm</keyword>
<dbReference type="InterPro" id="IPR041503">
    <property type="entry name" value="AIMP2_thioredoxin"/>
</dbReference>
<evidence type="ECO:0000313" key="5">
    <source>
        <dbReference type="EMBL" id="KAK9296379.1"/>
    </source>
</evidence>
<comment type="caution">
    <text evidence="5">The sequence shown here is derived from an EMBL/GenBank/DDBJ whole genome shotgun (WGS) entry which is preliminary data.</text>
</comment>
<feature type="domain" description="AIMP2 thioredoxin-like" evidence="4">
    <location>
        <begin position="124"/>
        <end position="199"/>
    </location>
</feature>
<sequence length="307" mass="35357">MRNEMTMYTLKPIVSLPRTFHHRKTMYEMRNIHEERSTDDHTAAENKIVPDITDQVISFLKILFQSPLPEYNALEARQEKILAQLAELKKQVATLSGFLRQPNQAAVVGKSSSIDKSQVPINVNLIVNVNPKRPPYFISALQKLWKDTDIKVQTYVHSSVNEGGSIIYESVPSSSKNNVINLSLIWKDVEDLELISGLHSYYIIGETNFLRYLSRLINSHNYESFACTEKVNTIDLILDLCYSLHFEESANKKQEILSLIADKLNWSAEKILDIADVAAWCTIKQFFSQKYPPKLKKWYEACEKHFV</sequence>
<evidence type="ECO:0000313" key="6">
    <source>
        <dbReference type="Proteomes" id="UP001432146"/>
    </source>
</evidence>
<dbReference type="GO" id="GO:0006412">
    <property type="term" value="P:translation"/>
    <property type="evidence" value="ECO:0007669"/>
    <property type="project" value="UniProtKB-KW"/>
</dbReference>
<name>A0AAW0ZFH9_9HYME</name>
<evidence type="ECO:0000259" key="4">
    <source>
        <dbReference type="Pfam" id="PF18569"/>
    </source>
</evidence>
<dbReference type="InterPro" id="IPR042360">
    <property type="entry name" value="AIMP2"/>
</dbReference>
<evidence type="ECO:0000256" key="1">
    <source>
        <dbReference type="ARBA" id="ARBA00004496"/>
    </source>
</evidence>
<evidence type="ECO:0000256" key="3">
    <source>
        <dbReference type="ARBA" id="ARBA00022917"/>
    </source>
</evidence>
<keyword evidence="3" id="KW-0648">Protein biosynthesis</keyword>
<keyword evidence="6" id="KW-1185">Reference proteome</keyword>
<comment type="subcellular location">
    <subcellularLocation>
        <location evidence="1">Cytoplasm</location>
    </subcellularLocation>
</comment>